<dbReference type="Gene3D" id="3.30.530.20">
    <property type="match status" value="1"/>
</dbReference>
<dbReference type="SUPFAM" id="SSF55961">
    <property type="entry name" value="Bet v1-like"/>
    <property type="match status" value="1"/>
</dbReference>
<evidence type="ECO:0000259" key="2">
    <source>
        <dbReference type="Pfam" id="PF08327"/>
    </source>
</evidence>
<proteinExistence type="inferred from homology"/>
<dbReference type="Proteomes" id="UP001596405">
    <property type="component" value="Unassembled WGS sequence"/>
</dbReference>
<dbReference type="EMBL" id="JBHSYQ010000016">
    <property type="protein sequence ID" value="MFC6999751.1"/>
    <property type="molecule type" value="Genomic_DNA"/>
</dbReference>
<sequence>MEPKTHLTAEEGKQEIFITRSFDLPLDLLFKAYTEPELVEQWMGNKVLKLENTPHGGYQFETRDAQEKVLFRANGTIHSFVPNQNITRTFEMENTPFPVQLEFLDFEAITDEKSKLTMQMVFKSVADRDNMLKLPFAQGINMAHNQLQTIMSKAKPANL</sequence>
<reference evidence="4" key="1">
    <citation type="journal article" date="2019" name="Int. J. Syst. Evol. Microbiol.">
        <title>The Global Catalogue of Microorganisms (GCM) 10K type strain sequencing project: providing services to taxonomists for standard genome sequencing and annotation.</title>
        <authorList>
            <consortium name="The Broad Institute Genomics Platform"/>
            <consortium name="The Broad Institute Genome Sequencing Center for Infectious Disease"/>
            <person name="Wu L."/>
            <person name="Ma J."/>
        </authorList>
    </citation>
    <scope>NUCLEOTIDE SEQUENCE [LARGE SCALE GENOMIC DNA]</scope>
    <source>
        <strain evidence="4">CGMCC 4.7393</strain>
    </source>
</reference>
<name>A0ABW2DTA2_9BACT</name>
<keyword evidence="4" id="KW-1185">Reference proteome</keyword>
<accession>A0ABW2DTA2</accession>
<dbReference type="InterPro" id="IPR023393">
    <property type="entry name" value="START-like_dom_sf"/>
</dbReference>
<comment type="similarity">
    <text evidence="1">Belongs to the AHA1 family.</text>
</comment>
<feature type="domain" description="Activator of Hsp90 ATPase homologue 1/2-like C-terminal" evidence="2">
    <location>
        <begin position="24"/>
        <end position="151"/>
    </location>
</feature>
<evidence type="ECO:0000256" key="1">
    <source>
        <dbReference type="ARBA" id="ARBA00006817"/>
    </source>
</evidence>
<comment type="caution">
    <text evidence="3">The sequence shown here is derived from an EMBL/GenBank/DDBJ whole genome shotgun (WGS) entry which is preliminary data.</text>
</comment>
<protein>
    <submittedName>
        <fullName evidence="3">SRPBCC domain-containing protein</fullName>
    </submittedName>
</protein>
<dbReference type="RefSeq" id="WP_066620731.1">
    <property type="nucleotide sequence ID" value="NZ_JBHSYQ010000016.1"/>
</dbReference>
<dbReference type="Pfam" id="PF08327">
    <property type="entry name" value="AHSA1"/>
    <property type="match status" value="1"/>
</dbReference>
<evidence type="ECO:0000313" key="4">
    <source>
        <dbReference type="Proteomes" id="UP001596405"/>
    </source>
</evidence>
<gene>
    <name evidence="3" type="ORF">ACFQHR_19100</name>
</gene>
<evidence type="ECO:0000313" key="3">
    <source>
        <dbReference type="EMBL" id="MFC6999751.1"/>
    </source>
</evidence>
<dbReference type="InterPro" id="IPR013538">
    <property type="entry name" value="ASHA1/2-like_C"/>
</dbReference>
<organism evidence="3 4">
    <name type="scientific">Rufibacter roseus</name>
    <dbReference type="NCBI Taxonomy" id="1567108"/>
    <lineage>
        <taxon>Bacteria</taxon>
        <taxon>Pseudomonadati</taxon>
        <taxon>Bacteroidota</taxon>
        <taxon>Cytophagia</taxon>
        <taxon>Cytophagales</taxon>
        <taxon>Hymenobacteraceae</taxon>
        <taxon>Rufibacter</taxon>
    </lineage>
</organism>